<dbReference type="RefSeq" id="WP_337707361.1">
    <property type="nucleotide sequence ID" value="NZ_JBBEGM010000025.1"/>
</dbReference>
<keyword evidence="2" id="KW-0472">Membrane</keyword>
<dbReference type="Proteomes" id="UP001369736">
    <property type="component" value="Unassembled WGS sequence"/>
</dbReference>
<evidence type="ECO:0000256" key="1">
    <source>
        <dbReference type="SAM" id="MobiDB-lite"/>
    </source>
</evidence>
<feature type="compositionally biased region" description="Low complexity" evidence="1">
    <location>
        <begin position="1"/>
        <end position="12"/>
    </location>
</feature>
<sequence length="329" mass="34397">MAAPTAPAAPSKAAEKADEKPASTAVEAAKDQATRLTEAIGKIRTRADTTAKGLLAFGGAALAALGITKATDLTPEYWSVETVTGVAAAVAGFILVAVALAWFSARLWRVGAPVFTSSDLIETQEGLGTDEEEELVANAYTDMARLNGVRSLLAYEARGWRLQRIASRADEDRKKELLQEADMIRAEVRAVHARAGALVVRERASRAITGGSTIVAGALFLAGLIALTAGAGLLSTARNDALVATAKACAEAQAAIDDTERDVELPPGCGPAPDDPVVPPATVAEATAQENRRVAEVISGLYQACIADRSQLRAVCDARLDDLNQTRPR</sequence>
<feature type="transmembrane region" description="Helical" evidence="2">
    <location>
        <begin position="53"/>
        <end position="71"/>
    </location>
</feature>
<feature type="transmembrane region" description="Helical" evidence="2">
    <location>
        <begin position="83"/>
        <end position="103"/>
    </location>
</feature>
<protein>
    <submittedName>
        <fullName evidence="3">Uncharacterized protein</fullName>
    </submittedName>
</protein>
<evidence type="ECO:0000313" key="3">
    <source>
        <dbReference type="EMBL" id="MEJ2865979.1"/>
    </source>
</evidence>
<evidence type="ECO:0000256" key="2">
    <source>
        <dbReference type="SAM" id="Phobius"/>
    </source>
</evidence>
<gene>
    <name evidence="3" type="ORF">WCD58_32840</name>
</gene>
<keyword evidence="4" id="KW-1185">Reference proteome</keyword>
<keyword evidence="2" id="KW-0812">Transmembrane</keyword>
<dbReference type="EMBL" id="JBBEGM010000025">
    <property type="protein sequence ID" value="MEJ2865979.1"/>
    <property type="molecule type" value="Genomic_DNA"/>
</dbReference>
<feature type="region of interest" description="Disordered" evidence="1">
    <location>
        <begin position="1"/>
        <end position="25"/>
    </location>
</feature>
<evidence type="ECO:0000313" key="4">
    <source>
        <dbReference type="Proteomes" id="UP001369736"/>
    </source>
</evidence>
<organism evidence="3 4">
    <name type="scientific">Actinomycetospora flava</name>
    <dbReference type="NCBI Taxonomy" id="3129232"/>
    <lineage>
        <taxon>Bacteria</taxon>
        <taxon>Bacillati</taxon>
        <taxon>Actinomycetota</taxon>
        <taxon>Actinomycetes</taxon>
        <taxon>Pseudonocardiales</taxon>
        <taxon>Pseudonocardiaceae</taxon>
        <taxon>Actinomycetospora</taxon>
    </lineage>
</organism>
<reference evidence="3 4" key="1">
    <citation type="submission" date="2024-03" db="EMBL/GenBank/DDBJ databases">
        <title>Actinomycetospora sp. OC33-EN07, a novel actinomycete isolated from wild orchid (Aerides multiflora).</title>
        <authorList>
            <person name="Suriyachadkun C."/>
        </authorList>
    </citation>
    <scope>NUCLEOTIDE SEQUENCE [LARGE SCALE GENOMIC DNA]</scope>
    <source>
        <strain evidence="3 4">OC33-EN07</strain>
    </source>
</reference>
<feature type="transmembrane region" description="Helical" evidence="2">
    <location>
        <begin position="213"/>
        <end position="234"/>
    </location>
</feature>
<proteinExistence type="predicted"/>
<keyword evidence="2" id="KW-1133">Transmembrane helix</keyword>
<accession>A0ABU8MGD1</accession>
<name>A0ABU8MGD1_9PSEU</name>
<comment type="caution">
    <text evidence="3">The sequence shown here is derived from an EMBL/GenBank/DDBJ whole genome shotgun (WGS) entry which is preliminary data.</text>
</comment>